<keyword evidence="1" id="KW-0067">ATP-binding</keyword>
<accession>A0ACC1Z1I5</accession>
<keyword evidence="2" id="KW-1185">Reference proteome</keyword>
<gene>
    <name evidence="1" type="ORF">OWV82_002559</name>
</gene>
<reference evidence="1 2" key="1">
    <citation type="journal article" date="2023" name="Science">
        <title>Complex scaffold remodeling in plant triterpene biosynthesis.</title>
        <authorList>
            <person name="De La Pena R."/>
            <person name="Hodgson H."/>
            <person name="Liu J.C."/>
            <person name="Stephenson M.J."/>
            <person name="Martin A.C."/>
            <person name="Owen C."/>
            <person name="Harkess A."/>
            <person name="Leebens-Mack J."/>
            <person name="Jimenez L.E."/>
            <person name="Osbourn A."/>
            <person name="Sattely E.S."/>
        </authorList>
    </citation>
    <scope>NUCLEOTIDE SEQUENCE [LARGE SCALE GENOMIC DNA]</scope>
    <source>
        <strain evidence="2">cv. JPN11</strain>
        <tissue evidence="1">Leaf</tissue>
    </source>
</reference>
<dbReference type="EMBL" id="CM051394">
    <property type="protein sequence ID" value="KAJ4729845.1"/>
    <property type="molecule type" value="Genomic_DNA"/>
</dbReference>
<dbReference type="Proteomes" id="UP001164539">
    <property type="component" value="Chromosome 1"/>
</dbReference>
<protein>
    <submittedName>
        <fullName evidence="1">Beta-(1--&gt;2)glucan export ATP-binding/permease protein like</fullName>
    </submittedName>
</protein>
<sequence length="132" mass="15349">MDALVRNTTVNFSRRFTDYELLGQGSEVGTEDYNNQWRRNFSRRRKEPHTMKSFSYRRKRARQRQIFLNSYKLASLENLGQSKPSQRLKKAVVKVKTAVVAVVAFMRTGSCRSCNSRTAIDATSPTTIRKFF</sequence>
<organism evidence="1 2">
    <name type="scientific">Melia azedarach</name>
    <name type="common">Chinaberry tree</name>
    <dbReference type="NCBI Taxonomy" id="155640"/>
    <lineage>
        <taxon>Eukaryota</taxon>
        <taxon>Viridiplantae</taxon>
        <taxon>Streptophyta</taxon>
        <taxon>Embryophyta</taxon>
        <taxon>Tracheophyta</taxon>
        <taxon>Spermatophyta</taxon>
        <taxon>Magnoliopsida</taxon>
        <taxon>eudicotyledons</taxon>
        <taxon>Gunneridae</taxon>
        <taxon>Pentapetalae</taxon>
        <taxon>rosids</taxon>
        <taxon>malvids</taxon>
        <taxon>Sapindales</taxon>
        <taxon>Meliaceae</taxon>
        <taxon>Melia</taxon>
    </lineage>
</organism>
<proteinExistence type="predicted"/>
<evidence type="ECO:0000313" key="1">
    <source>
        <dbReference type="EMBL" id="KAJ4729845.1"/>
    </source>
</evidence>
<comment type="caution">
    <text evidence="1">The sequence shown here is derived from an EMBL/GenBank/DDBJ whole genome shotgun (WGS) entry which is preliminary data.</text>
</comment>
<keyword evidence="1" id="KW-0547">Nucleotide-binding</keyword>
<name>A0ACC1Z1I5_MELAZ</name>
<evidence type="ECO:0000313" key="2">
    <source>
        <dbReference type="Proteomes" id="UP001164539"/>
    </source>
</evidence>